<proteinExistence type="inferred from homology"/>
<protein>
    <submittedName>
        <fullName evidence="6">Peptidase, M16 family</fullName>
    </submittedName>
</protein>
<keyword evidence="7" id="KW-1185">Reference proteome</keyword>
<feature type="domain" description="Peptidase M16 C-terminal" evidence="5">
    <location>
        <begin position="274"/>
        <end position="450"/>
    </location>
</feature>
<reference evidence="6 7" key="1">
    <citation type="journal article" date="2007" name="Proc. Natl. Acad. Sci. U.S.A.">
        <title>The genome of Syntrophus aciditrophicus: life at the thermodynamic limit of microbial growth.</title>
        <authorList>
            <person name="McInerney M.J."/>
            <person name="Rohlin L."/>
            <person name="Mouttaki H."/>
            <person name="Kim U."/>
            <person name="Krupp R.S."/>
            <person name="Rios-Hernandez L."/>
            <person name="Sieber J."/>
            <person name="Struchtemeyer C.G."/>
            <person name="Bhattacharyya A."/>
            <person name="Campbell J.W."/>
            <person name="Gunsalus R.P."/>
        </authorList>
    </citation>
    <scope>NUCLEOTIDE SEQUENCE [LARGE SCALE GENOMIC DNA]</scope>
    <source>
        <strain evidence="6 7">SB</strain>
    </source>
</reference>
<sequence>MIFPRLSLFFSDCLNAKAISEARVFAFSLALVSSLLSLLFFSASCFAYDLEKQVKRFTLQNGLKVLIVERNFSPTVSLYICHKVGAVDEPSGKTGTAHFLEHMLFKGTRTIGAKNYSKEKTILDDIARTLQALDRESMKGEKADRSRIKSLSDQLEKLENDHSVLFHSNEIDRLYTENGAERLNASTGQDVTTYQVSLPSNKLELWARIESERMVSPVFREFYSERKVIMEERRQSIESDPDGKLFEQFMAAAFIAHPYGRPILGWPYDMSYLNMHDLEYFLRRYHTPDNTVIAVVGHVDHLSVLRIIRKYFGEIPSGERHFHPVTAEPPQLGERRVKITFDANPRLIMGYRKPSLPSFDDYVFDVIQTMLTDGRVSRLYRTLVEEKALAETVWTTNGMPGARYDNLFTIYAAPRYPHTLAELEVALVNELERLKKEPVDQRELDRVKNTIKADFIRSLDSNAALAGMLSYFETVAGDYRYIVHHNQIIDRITRDDILRVAQKYFTDNNKTIAMLIPQTPSR</sequence>
<dbReference type="EMBL" id="CP000252">
    <property type="protein sequence ID" value="ABC77426.1"/>
    <property type="molecule type" value="Genomic_DNA"/>
</dbReference>
<dbReference type="PROSITE" id="PS00143">
    <property type="entry name" value="INSULINASE"/>
    <property type="match status" value="1"/>
</dbReference>
<evidence type="ECO:0000259" key="4">
    <source>
        <dbReference type="Pfam" id="PF00675"/>
    </source>
</evidence>
<evidence type="ECO:0000256" key="1">
    <source>
        <dbReference type="ARBA" id="ARBA00001947"/>
    </source>
</evidence>
<dbReference type="InterPro" id="IPR050361">
    <property type="entry name" value="MPP/UQCRC_Complex"/>
</dbReference>
<dbReference type="InterPro" id="IPR011249">
    <property type="entry name" value="Metalloenz_LuxS/M16"/>
</dbReference>
<dbReference type="PANTHER" id="PTHR11851:SF49">
    <property type="entry name" value="MITOCHONDRIAL-PROCESSING PEPTIDASE SUBUNIT ALPHA"/>
    <property type="match status" value="1"/>
</dbReference>
<accession>Q2LTL7</accession>
<name>Q2LTL7_SYNAS</name>
<dbReference type="SUPFAM" id="SSF63411">
    <property type="entry name" value="LuxS/MPP-like metallohydrolase"/>
    <property type="match status" value="2"/>
</dbReference>
<feature type="domain" description="Peptidase M16 N-terminal" evidence="4">
    <location>
        <begin position="156"/>
        <end position="265"/>
    </location>
</feature>
<feature type="domain" description="Peptidase M16 N-terminal" evidence="4">
    <location>
        <begin position="65"/>
        <end position="118"/>
    </location>
</feature>
<dbReference type="STRING" id="56780.SYN_03142"/>
<dbReference type="Gene3D" id="3.30.830.10">
    <property type="entry name" value="Metalloenzyme, LuxS/M16 peptidase-like"/>
    <property type="match status" value="3"/>
</dbReference>
<evidence type="ECO:0000256" key="2">
    <source>
        <dbReference type="ARBA" id="ARBA00007261"/>
    </source>
</evidence>
<organism evidence="6 7">
    <name type="scientific">Syntrophus aciditrophicus (strain SB)</name>
    <dbReference type="NCBI Taxonomy" id="56780"/>
    <lineage>
        <taxon>Bacteria</taxon>
        <taxon>Pseudomonadati</taxon>
        <taxon>Thermodesulfobacteriota</taxon>
        <taxon>Syntrophia</taxon>
        <taxon>Syntrophales</taxon>
        <taxon>Syntrophaceae</taxon>
        <taxon>Syntrophus</taxon>
    </lineage>
</organism>
<dbReference type="RefSeq" id="WP_011417448.1">
    <property type="nucleotide sequence ID" value="NC_007759.1"/>
</dbReference>
<evidence type="ECO:0000256" key="3">
    <source>
        <dbReference type="RuleBase" id="RU004447"/>
    </source>
</evidence>
<dbReference type="InterPro" id="IPR001431">
    <property type="entry name" value="Pept_M16_Zn_BS"/>
</dbReference>
<dbReference type="OrthoDB" id="9811314at2"/>
<gene>
    <name evidence="6" type="ORF">SYN_03142</name>
</gene>
<dbReference type="PANTHER" id="PTHR11851">
    <property type="entry name" value="METALLOPROTEASE"/>
    <property type="match status" value="1"/>
</dbReference>
<comment type="similarity">
    <text evidence="2 3">Belongs to the peptidase M16 family.</text>
</comment>
<dbReference type="HOGENOM" id="CLU_009902_1_2_7"/>
<evidence type="ECO:0000313" key="7">
    <source>
        <dbReference type="Proteomes" id="UP000001933"/>
    </source>
</evidence>
<evidence type="ECO:0000259" key="5">
    <source>
        <dbReference type="Pfam" id="PF05193"/>
    </source>
</evidence>
<dbReference type="Pfam" id="PF05193">
    <property type="entry name" value="Peptidase_M16_C"/>
    <property type="match status" value="1"/>
</dbReference>
<dbReference type="KEGG" id="sat:SYN_03142"/>
<dbReference type="GO" id="GO:0006508">
    <property type="term" value="P:proteolysis"/>
    <property type="evidence" value="ECO:0007669"/>
    <property type="project" value="InterPro"/>
</dbReference>
<dbReference type="GO" id="GO:0046872">
    <property type="term" value="F:metal ion binding"/>
    <property type="evidence" value="ECO:0007669"/>
    <property type="project" value="InterPro"/>
</dbReference>
<dbReference type="AlphaFoldDB" id="Q2LTL7"/>
<dbReference type="Pfam" id="PF00675">
    <property type="entry name" value="Peptidase_M16"/>
    <property type="match status" value="2"/>
</dbReference>
<comment type="cofactor">
    <cofactor evidence="1">
        <name>Zn(2+)</name>
        <dbReference type="ChEBI" id="CHEBI:29105"/>
    </cofactor>
</comment>
<dbReference type="InterPro" id="IPR007863">
    <property type="entry name" value="Peptidase_M16_C"/>
</dbReference>
<dbReference type="eggNOG" id="COG0612">
    <property type="taxonomic scope" value="Bacteria"/>
</dbReference>
<dbReference type="InParanoid" id="Q2LTL7"/>
<evidence type="ECO:0000313" key="6">
    <source>
        <dbReference type="EMBL" id="ABC77426.1"/>
    </source>
</evidence>
<dbReference type="GO" id="GO:0004222">
    <property type="term" value="F:metalloendopeptidase activity"/>
    <property type="evidence" value="ECO:0007669"/>
    <property type="project" value="InterPro"/>
</dbReference>
<dbReference type="Proteomes" id="UP000001933">
    <property type="component" value="Chromosome"/>
</dbReference>
<dbReference type="InterPro" id="IPR011765">
    <property type="entry name" value="Pept_M16_N"/>
</dbReference>